<dbReference type="Gene3D" id="3.40.50.1820">
    <property type="entry name" value="alpha/beta hydrolase"/>
    <property type="match status" value="1"/>
</dbReference>
<dbReference type="SUPFAM" id="SSF53474">
    <property type="entry name" value="alpha/beta-Hydrolases"/>
    <property type="match status" value="1"/>
</dbReference>
<dbReference type="RefSeq" id="WP_114562575.1">
    <property type="nucleotide sequence ID" value="NZ_CP031124.1"/>
</dbReference>
<accession>A0A345DAI5</accession>
<dbReference type="GO" id="GO:0008806">
    <property type="term" value="F:carboxymethylenebutenolidase activity"/>
    <property type="evidence" value="ECO:0007669"/>
    <property type="project" value="UniProtKB-EC"/>
</dbReference>
<organism evidence="2 3">
    <name type="scientific">Ephemeroptericola cinctiostellae</name>
    <dbReference type="NCBI Taxonomy" id="2268024"/>
    <lineage>
        <taxon>Bacteria</taxon>
        <taxon>Pseudomonadati</taxon>
        <taxon>Pseudomonadota</taxon>
        <taxon>Betaproteobacteria</taxon>
        <taxon>Burkholderiales</taxon>
        <taxon>Burkholderiaceae</taxon>
        <taxon>Ephemeroptericola</taxon>
    </lineage>
</organism>
<dbReference type="AlphaFoldDB" id="A0A345DAI5"/>
<dbReference type="OrthoDB" id="9787933at2"/>
<dbReference type="Pfam" id="PF01738">
    <property type="entry name" value="DLH"/>
    <property type="match status" value="1"/>
</dbReference>
<dbReference type="EC" id="3.1.1.45" evidence="2"/>
<dbReference type="PANTHER" id="PTHR46623">
    <property type="entry name" value="CARBOXYMETHYLENEBUTENOLIDASE-RELATED"/>
    <property type="match status" value="1"/>
</dbReference>
<reference evidence="3" key="1">
    <citation type="submission" date="2018-07" db="EMBL/GenBank/DDBJ databases">
        <authorList>
            <person name="Kim H."/>
        </authorList>
    </citation>
    <scope>NUCLEOTIDE SEQUENCE [LARGE SCALE GENOMIC DNA]</scope>
    <source>
        <strain evidence="3">F02</strain>
    </source>
</reference>
<dbReference type="Proteomes" id="UP000252182">
    <property type="component" value="Chromosome"/>
</dbReference>
<dbReference type="PANTHER" id="PTHR46623:SF6">
    <property type="entry name" value="ALPHA_BETA-HYDROLASES SUPERFAMILY PROTEIN"/>
    <property type="match status" value="1"/>
</dbReference>
<protein>
    <submittedName>
        <fullName evidence="2">Carboxymethylenebutenolidase</fullName>
        <ecNumber evidence="2">3.1.1.45</ecNumber>
    </submittedName>
</protein>
<dbReference type="InterPro" id="IPR006311">
    <property type="entry name" value="TAT_signal"/>
</dbReference>
<keyword evidence="3" id="KW-1185">Reference proteome</keyword>
<dbReference type="PROSITE" id="PS51318">
    <property type="entry name" value="TAT"/>
    <property type="match status" value="1"/>
</dbReference>
<dbReference type="KEGG" id="hyf:DTO96_101103"/>
<evidence type="ECO:0000259" key="1">
    <source>
        <dbReference type="Pfam" id="PF01738"/>
    </source>
</evidence>
<gene>
    <name evidence="2" type="primary">clcD</name>
    <name evidence="2" type="ORF">DTO96_101103</name>
</gene>
<evidence type="ECO:0000313" key="3">
    <source>
        <dbReference type="Proteomes" id="UP000252182"/>
    </source>
</evidence>
<dbReference type="InterPro" id="IPR002925">
    <property type="entry name" value="Dienelactn_hydro"/>
</dbReference>
<sequence>MSDALNDVKSLIPPSTHPDGVTRRDFIQTAVGVGFAAAVLPVSAQTIHTPSDGLLTETVTLTINGTAVPMYRAQPLDGKNLPVVLVISEIFGVHEHIADVARRFAQLGYMALAPELFIRQGNPSAHPVMADLMTHIIRKTPDVEVMNDLDHVVKWAGQNGGDLNRLGLNGFCWGGRITWLYAAHNPQVKVGVAWYGRLEGELSPMNPTHPIQMASTLKTPVLGLYAGQDTGISLEAIECMQQALSQGTSGSEFVIYPNSSHAFHADYRPSYQADDAKDAWLRCINWLKQHGV</sequence>
<dbReference type="InterPro" id="IPR051049">
    <property type="entry name" value="Dienelactone_hydrolase-like"/>
</dbReference>
<dbReference type="InterPro" id="IPR029058">
    <property type="entry name" value="AB_hydrolase_fold"/>
</dbReference>
<name>A0A345DAI5_9BURK</name>
<feature type="domain" description="Dienelactone hydrolase" evidence="1">
    <location>
        <begin position="72"/>
        <end position="290"/>
    </location>
</feature>
<evidence type="ECO:0000313" key="2">
    <source>
        <dbReference type="EMBL" id="AXF85373.1"/>
    </source>
</evidence>
<dbReference type="EMBL" id="CP031124">
    <property type="protein sequence ID" value="AXF85373.1"/>
    <property type="molecule type" value="Genomic_DNA"/>
</dbReference>
<proteinExistence type="predicted"/>
<keyword evidence="2" id="KW-0378">Hydrolase</keyword>